<evidence type="ECO:0000313" key="2">
    <source>
        <dbReference type="Proteomes" id="UP000267017"/>
    </source>
</evidence>
<comment type="caution">
    <text evidence="1">The sequence shown here is derived from an EMBL/GenBank/DDBJ whole genome shotgun (WGS) entry which is preliminary data.</text>
</comment>
<dbReference type="OrthoDB" id="2942871at2"/>
<dbReference type="GO" id="GO:0005524">
    <property type="term" value="F:ATP binding"/>
    <property type="evidence" value="ECO:0007669"/>
    <property type="project" value="UniProtKB-KW"/>
</dbReference>
<dbReference type="EMBL" id="RRCN01000001">
    <property type="protein sequence ID" value="RRJ62407.1"/>
    <property type="molecule type" value="Genomic_DNA"/>
</dbReference>
<name>A0A3P3TWA0_9BACL</name>
<sequence length="131" mass="15013">MSINFTDYRAAIETTYTDRATIYRYQEVKDPNSKTTKLVPMPVYSDQPCRISQKALGRNGQTEAQNDILYETKLFIAPEVEILQGDMLEVTRGRMTAAGWEPIAATRKYSAGEPFIYPTHQEVSLERKEWA</sequence>
<reference evidence="1 2" key="1">
    <citation type="submission" date="2018-11" db="EMBL/GenBank/DDBJ databases">
        <title>Genome sequencing of Paenibacillus sp. KCOM 3021 (= ChDC PVNT-B20).</title>
        <authorList>
            <person name="Kook J.-K."/>
            <person name="Park S.-N."/>
            <person name="Lim Y.K."/>
        </authorList>
    </citation>
    <scope>NUCLEOTIDE SEQUENCE [LARGE SCALE GENOMIC DNA]</scope>
    <source>
        <strain evidence="1 2">KCOM 3021</strain>
    </source>
</reference>
<evidence type="ECO:0000313" key="1">
    <source>
        <dbReference type="EMBL" id="RRJ62407.1"/>
    </source>
</evidence>
<organism evidence="1 2">
    <name type="scientific">Paenibacillus oralis</name>
    <dbReference type="NCBI Taxonomy" id="2490856"/>
    <lineage>
        <taxon>Bacteria</taxon>
        <taxon>Bacillati</taxon>
        <taxon>Bacillota</taxon>
        <taxon>Bacilli</taxon>
        <taxon>Bacillales</taxon>
        <taxon>Paenibacillaceae</taxon>
        <taxon>Paenibacillus</taxon>
    </lineage>
</organism>
<accession>A0A3P3TWA0</accession>
<proteinExistence type="predicted"/>
<keyword evidence="2" id="KW-1185">Reference proteome</keyword>
<protein>
    <submittedName>
        <fullName evidence="1">ABC transporter ATP-binding protein</fullName>
    </submittedName>
</protein>
<dbReference type="Gene3D" id="2.40.10.370">
    <property type="entry name" value="Protein of unknown function DUF3599"/>
    <property type="match status" value="1"/>
</dbReference>
<keyword evidence="1" id="KW-0067">ATP-binding</keyword>
<dbReference type="InterPro" id="IPR038667">
    <property type="entry name" value="XkdH-like_sf"/>
</dbReference>
<dbReference type="RefSeq" id="WP_128630294.1">
    <property type="nucleotide sequence ID" value="NZ_RRCN01000001.1"/>
</dbReference>
<dbReference type="AlphaFoldDB" id="A0A3P3TWA0"/>
<keyword evidence="1" id="KW-0547">Nucleotide-binding</keyword>
<dbReference type="Proteomes" id="UP000267017">
    <property type="component" value="Unassembled WGS sequence"/>
</dbReference>
<gene>
    <name evidence="1" type="ORF">EHV15_05160</name>
</gene>